<organism evidence="1 2">
    <name type="scientific">Azospirillum oryzae</name>
    <dbReference type="NCBI Taxonomy" id="286727"/>
    <lineage>
        <taxon>Bacteria</taxon>
        <taxon>Pseudomonadati</taxon>
        <taxon>Pseudomonadota</taxon>
        <taxon>Alphaproteobacteria</taxon>
        <taxon>Rhodospirillales</taxon>
        <taxon>Azospirillaceae</taxon>
        <taxon>Azospirillum</taxon>
    </lineage>
</organism>
<gene>
    <name evidence="1" type="ORF">SAMN02982917_5580</name>
</gene>
<reference evidence="1 2" key="1">
    <citation type="submission" date="2017-04" db="EMBL/GenBank/DDBJ databases">
        <authorList>
            <person name="Afonso C.L."/>
            <person name="Miller P.J."/>
            <person name="Scott M.A."/>
            <person name="Spackman E."/>
            <person name="Goraichik I."/>
            <person name="Dimitrov K.M."/>
            <person name="Suarez D.L."/>
            <person name="Swayne D.E."/>
        </authorList>
    </citation>
    <scope>NUCLEOTIDE SEQUENCE [LARGE SCALE GENOMIC DNA]</scope>
    <source>
        <strain evidence="1 2">A2P</strain>
    </source>
</reference>
<evidence type="ECO:0000313" key="2">
    <source>
        <dbReference type="Proteomes" id="UP000192936"/>
    </source>
</evidence>
<proteinExistence type="predicted"/>
<dbReference type="OrthoDB" id="7362266at2"/>
<dbReference type="EMBL" id="FXAK01000007">
    <property type="protein sequence ID" value="SMF83605.1"/>
    <property type="molecule type" value="Genomic_DNA"/>
</dbReference>
<dbReference type="AlphaFoldDB" id="A0A1X7HBT8"/>
<dbReference type="RefSeq" id="WP_085090310.1">
    <property type="nucleotide sequence ID" value="NZ_FXAK01000007.1"/>
</dbReference>
<name>A0A1X7HBT8_9PROT</name>
<dbReference type="STRING" id="286727.SAMN02982917_5580"/>
<evidence type="ECO:0000313" key="1">
    <source>
        <dbReference type="EMBL" id="SMF83605.1"/>
    </source>
</evidence>
<sequence length="65" mass="6862">MTASVLRLPVRRRLRIARPLTPVQTIGGVVADLEALPQHPAPAEIRAIAGRLTTLADRLEGGASA</sequence>
<protein>
    <submittedName>
        <fullName evidence="1">Uncharacterized protein</fullName>
    </submittedName>
</protein>
<dbReference type="Proteomes" id="UP000192936">
    <property type="component" value="Unassembled WGS sequence"/>
</dbReference>
<accession>A0A1X7HBT8</accession>